<dbReference type="Proteomes" id="UP000235162">
    <property type="component" value="Unassembled WGS sequence"/>
</dbReference>
<protein>
    <submittedName>
        <fullName evidence="2">GNAT family N-acetyltransferase</fullName>
    </submittedName>
</protein>
<accession>A0AAP8MH86</accession>
<evidence type="ECO:0000313" key="3">
    <source>
        <dbReference type="Proteomes" id="UP000235162"/>
    </source>
</evidence>
<gene>
    <name evidence="2" type="ORF">C0029_03410</name>
</gene>
<keyword evidence="3" id="KW-1185">Reference proteome</keyword>
<dbReference type="GO" id="GO:0016747">
    <property type="term" value="F:acyltransferase activity, transferring groups other than amino-acyl groups"/>
    <property type="evidence" value="ECO:0007669"/>
    <property type="project" value="InterPro"/>
</dbReference>
<dbReference type="CDD" id="cd04301">
    <property type="entry name" value="NAT_SF"/>
    <property type="match status" value="1"/>
</dbReference>
<proteinExistence type="predicted"/>
<dbReference type="Gene3D" id="3.40.630.30">
    <property type="match status" value="1"/>
</dbReference>
<dbReference type="InterPro" id="IPR016181">
    <property type="entry name" value="Acyl_CoA_acyltransferase"/>
</dbReference>
<dbReference type="EMBL" id="PKUR01000001">
    <property type="protein sequence ID" value="PLW87639.1"/>
    <property type="molecule type" value="Genomic_DNA"/>
</dbReference>
<organism evidence="2 3">
    <name type="scientific">Halioglobus japonicus</name>
    <dbReference type="NCBI Taxonomy" id="930805"/>
    <lineage>
        <taxon>Bacteria</taxon>
        <taxon>Pseudomonadati</taxon>
        <taxon>Pseudomonadota</taxon>
        <taxon>Gammaproteobacteria</taxon>
        <taxon>Cellvibrionales</taxon>
        <taxon>Halieaceae</taxon>
        <taxon>Halioglobus</taxon>
    </lineage>
</organism>
<dbReference type="SUPFAM" id="SSF55729">
    <property type="entry name" value="Acyl-CoA N-acyltransferases (Nat)"/>
    <property type="match status" value="1"/>
</dbReference>
<dbReference type="PROSITE" id="PS51186">
    <property type="entry name" value="GNAT"/>
    <property type="match status" value="1"/>
</dbReference>
<dbReference type="Pfam" id="PF00583">
    <property type="entry name" value="Acetyltransf_1"/>
    <property type="match status" value="1"/>
</dbReference>
<feature type="domain" description="N-acetyltransferase" evidence="1">
    <location>
        <begin position="1"/>
        <end position="151"/>
    </location>
</feature>
<comment type="caution">
    <text evidence="2">The sequence shown here is derived from an EMBL/GenBank/DDBJ whole genome shotgun (WGS) entry which is preliminary data.</text>
</comment>
<evidence type="ECO:0000313" key="2">
    <source>
        <dbReference type="EMBL" id="PLW87639.1"/>
    </source>
</evidence>
<name>A0AAP8MH86_9GAMM</name>
<evidence type="ECO:0000259" key="1">
    <source>
        <dbReference type="PROSITE" id="PS51186"/>
    </source>
</evidence>
<reference evidence="2 3" key="1">
    <citation type="submission" date="2018-01" db="EMBL/GenBank/DDBJ databases">
        <title>The draft genome sequence of Halioglobus japonicus S1-36.</title>
        <authorList>
            <person name="Du Z.-J."/>
            <person name="Shi M.-J."/>
        </authorList>
    </citation>
    <scope>NUCLEOTIDE SEQUENCE [LARGE SCALE GENOMIC DNA]</scope>
    <source>
        <strain evidence="2 3">S1-36</strain>
    </source>
</reference>
<dbReference type="AlphaFoldDB" id="A0AAP8MH86"/>
<sequence>MRTLLFAEGPNEWNYLTDESVDDQMALIREGKATAVIVEDTRILGFAVLIFGAQSPARLAKYANLAEVAYINDVVVSRDLAGKGYGTLLLEEAFSVAASEACKAVYIERHEENLASAGMMRKAGFALVETFYDPDKRSTGSRNTTVMVKHL</sequence>
<dbReference type="InterPro" id="IPR000182">
    <property type="entry name" value="GNAT_dom"/>
</dbReference>